<organism evidence="1 2">
    <name type="scientific">Tigheibacillus jepli</name>
    <dbReference type="NCBI Taxonomy" id="3035914"/>
    <lineage>
        <taxon>Bacteria</taxon>
        <taxon>Bacillati</taxon>
        <taxon>Bacillota</taxon>
        <taxon>Bacilli</taxon>
        <taxon>Bacillales</taxon>
        <taxon>Bacillaceae</taxon>
        <taxon>Tigheibacillus</taxon>
    </lineage>
</organism>
<comment type="caution">
    <text evidence="1">The sequence shown here is derived from an EMBL/GenBank/DDBJ whole genome shotgun (WGS) entry which is preliminary data.</text>
</comment>
<reference evidence="1 2" key="1">
    <citation type="submission" date="2023-10" db="EMBL/GenBank/DDBJ databases">
        <title>179-bfca-hs.</title>
        <authorList>
            <person name="Miliotis G."/>
            <person name="Sengupta P."/>
            <person name="Hameed A."/>
            <person name="Chuvochina M."/>
            <person name="Mcdonagh F."/>
            <person name="Simpson A.C."/>
            <person name="Singh N.K."/>
            <person name="Rekha P.D."/>
            <person name="Raman K."/>
            <person name="Hugenholtz P."/>
            <person name="Venkateswaran K."/>
        </authorList>
    </citation>
    <scope>NUCLEOTIDE SEQUENCE [LARGE SCALE GENOMIC DNA]</scope>
    <source>
        <strain evidence="1 2">179-BFC-A-HS</strain>
    </source>
</reference>
<sequence>MHHTKSDIDELKMLIQQAFHHTYIEKYIGKPQIDEEKLYILHYLMQNISLAENKKSDLL</sequence>
<dbReference type="RefSeq" id="WP_320384571.1">
    <property type="nucleotide sequence ID" value="NZ_JAROCA020000001.1"/>
</dbReference>
<gene>
    <name evidence="1" type="ORF">P5G51_010100</name>
</gene>
<dbReference type="Proteomes" id="UP001228376">
    <property type="component" value="Unassembled WGS sequence"/>
</dbReference>
<evidence type="ECO:0000313" key="1">
    <source>
        <dbReference type="EMBL" id="MDY0405697.1"/>
    </source>
</evidence>
<proteinExistence type="predicted"/>
<evidence type="ECO:0000313" key="2">
    <source>
        <dbReference type="Proteomes" id="UP001228376"/>
    </source>
</evidence>
<name>A0ABU5CH60_9BACI</name>
<accession>A0ABU5CH60</accession>
<keyword evidence="2" id="KW-1185">Reference proteome</keyword>
<dbReference type="EMBL" id="JAROCA020000001">
    <property type="protein sequence ID" value="MDY0405697.1"/>
    <property type="molecule type" value="Genomic_DNA"/>
</dbReference>
<protein>
    <submittedName>
        <fullName evidence="1">Uncharacterized protein</fullName>
    </submittedName>
</protein>